<dbReference type="PaxDb" id="3880-AES88047"/>
<reference evidence="1 3" key="1">
    <citation type="journal article" date="2011" name="Nature">
        <title>The Medicago genome provides insight into the evolution of rhizobial symbioses.</title>
        <authorList>
            <person name="Young N.D."/>
            <person name="Debelle F."/>
            <person name="Oldroyd G.E."/>
            <person name="Geurts R."/>
            <person name="Cannon S.B."/>
            <person name="Udvardi M.K."/>
            <person name="Benedito V.A."/>
            <person name="Mayer K.F."/>
            <person name="Gouzy J."/>
            <person name="Schoof H."/>
            <person name="Van de Peer Y."/>
            <person name="Proost S."/>
            <person name="Cook D.R."/>
            <person name="Meyers B.C."/>
            <person name="Spannagl M."/>
            <person name="Cheung F."/>
            <person name="De Mita S."/>
            <person name="Krishnakumar V."/>
            <person name="Gundlach H."/>
            <person name="Zhou S."/>
            <person name="Mudge J."/>
            <person name="Bharti A.K."/>
            <person name="Murray J.D."/>
            <person name="Naoumkina M.A."/>
            <person name="Rosen B."/>
            <person name="Silverstein K.A."/>
            <person name="Tang H."/>
            <person name="Rombauts S."/>
            <person name="Zhao P.X."/>
            <person name="Zhou P."/>
            <person name="Barbe V."/>
            <person name="Bardou P."/>
            <person name="Bechner M."/>
            <person name="Bellec A."/>
            <person name="Berger A."/>
            <person name="Berges H."/>
            <person name="Bidwell S."/>
            <person name="Bisseling T."/>
            <person name="Choisne N."/>
            <person name="Couloux A."/>
            <person name="Denny R."/>
            <person name="Deshpande S."/>
            <person name="Dai X."/>
            <person name="Doyle J.J."/>
            <person name="Dudez A.M."/>
            <person name="Farmer A.D."/>
            <person name="Fouteau S."/>
            <person name="Franken C."/>
            <person name="Gibelin C."/>
            <person name="Gish J."/>
            <person name="Goldstein S."/>
            <person name="Gonzalez A.J."/>
            <person name="Green P.J."/>
            <person name="Hallab A."/>
            <person name="Hartog M."/>
            <person name="Hua A."/>
            <person name="Humphray S.J."/>
            <person name="Jeong D.H."/>
            <person name="Jing Y."/>
            <person name="Jocker A."/>
            <person name="Kenton S.M."/>
            <person name="Kim D.J."/>
            <person name="Klee K."/>
            <person name="Lai H."/>
            <person name="Lang C."/>
            <person name="Lin S."/>
            <person name="Macmil S.L."/>
            <person name="Magdelenat G."/>
            <person name="Matthews L."/>
            <person name="McCorrison J."/>
            <person name="Monaghan E.L."/>
            <person name="Mun J.H."/>
            <person name="Najar F.Z."/>
            <person name="Nicholson C."/>
            <person name="Noirot C."/>
            <person name="O'Bleness M."/>
            <person name="Paule C.R."/>
            <person name="Poulain J."/>
            <person name="Prion F."/>
            <person name="Qin B."/>
            <person name="Qu C."/>
            <person name="Retzel E.F."/>
            <person name="Riddle C."/>
            <person name="Sallet E."/>
            <person name="Samain S."/>
            <person name="Samson N."/>
            <person name="Sanders I."/>
            <person name="Saurat O."/>
            <person name="Scarpelli C."/>
            <person name="Schiex T."/>
            <person name="Segurens B."/>
            <person name="Severin A.J."/>
            <person name="Sherrier D.J."/>
            <person name="Shi R."/>
            <person name="Sims S."/>
            <person name="Singer S.R."/>
            <person name="Sinharoy S."/>
            <person name="Sterck L."/>
            <person name="Viollet A."/>
            <person name="Wang B.B."/>
            <person name="Wang K."/>
            <person name="Wang M."/>
            <person name="Wang X."/>
            <person name="Warfsmann J."/>
            <person name="Weissenbach J."/>
            <person name="White D.D."/>
            <person name="White J.D."/>
            <person name="Wiley G.B."/>
            <person name="Wincker P."/>
            <person name="Xing Y."/>
            <person name="Yang L."/>
            <person name="Yao Z."/>
            <person name="Ying F."/>
            <person name="Zhai J."/>
            <person name="Zhou L."/>
            <person name="Zuber A."/>
            <person name="Denarie J."/>
            <person name="Dixon R.A."/>
            <person name="May G.D."/>
            <person name="Schwartz D.C."/>
            <person name="Rogers J."/>
            <person name="Quetier F."/>
            <person name="Town C.D."/>
            <person name="Roe B.A."/>
        </authorList>
    </citation>
    <scope>NUCLEOTIDE SEQUENCE [LARGE SCALE GENOMIC DNA]</scope>
    <source>
        <strain evidence="1">A17</strain>
        <strain evidence="2 3">cv. Jemalong A17</strain>
    </source>
</reference>
<sequence length="92" mass="10402">MVFEYLSQSLWLTSECFEILVIRMIDIGLIALERREDCHQNFDVMNLGMAIGPRSNGYPQKISTMDRVKSLKVRIMDAGMGTEVPIGYGEGD</sequence>
<keyword evidence="3" id="KW-1185">Reference proteome</keyword>
<evidence type="ECO:0000313" key="3">
    <source>
        <dbReference type="Proteomes" id="UP000002051"/>
    </source>
</evidence>
<accession>G7JVU2</accession>
<dbReference type="EnsemblPlants" id="AES88047">
    <property type="protein sequence ID" value="AES88047"/>
    <property type="gene ID" value="MTR_4g043730"/>
</dbReference>
<dbReference type="Proteomes" id="UP000002051">
    <property type="component" value="Chromosome 4"/>
</dbReference>
<reference evidence="1 3" key="2">
    <citation type="journal article" date="2014" name="BMC Genomics">
        <title>An improved genome release (version Mt4.0) for the model legume Medicago truncatula.</title>
        <authorList>
            <person name="Tang H."/>
            <person name="Krishnakumar V."/>
            <person name="Bidwell S."/>
            <person name="Rosen B."/>
            <person name="Chan A."/>
            <person name="Zhou S."/>
            <person name="Gentzbittel L."/>
            <person name="Childs K.L."/>
            <person name="Yandell M."/>
            <person name="Gundlach H."/>
            <person name="Mayer K.F."/>
            <person name="Schwartz D.C."/>
            <person name="Town C.D."/>
        </authorList>
    </citation>
    <scope>GENOME REANNOTATION</scope>
    <source>
        <strain evidence="2 3">cv. Jemalong A17</strain>
    </source>
</reference>
<dbReference type="EMBL" id="CM001220">
    <property type="protein sequence ID" value="AES88047.1"/>
    <property type="molecule type" value="Genomic_DNA"/>
</dbReference>
<gene>
    <name evidence="1" type="ordered locus">MTR_4g043730</name>
</gene>
<organism evidence="1 3">
    <name type="scientific">Medicago truncatula</name>
    <name type="common">Barrel medic</name>
    <name type="synonym">Medicago tribuloides</name>
    <dbReference type="NCBI Taxonomy" id="3880"/>
    <lineage>
        <taxon>Eukaryota</taxon>
        <taxon>Viridiplantae</taxon>
        <taxon>Streptophyta</taxon>
        <taxon>Embryophyta</taxon>
        <taxon>Tracheophyta</taxon>
        <taxon>Spermatophyta</taxon>
        <taxon>Magnoliopsida</taxon>
        <taxon>eudicotyledons</taxon>
        <taxon>Gunneridae</taxon>
        <taxon>Pentapetalae</taxon>
        <taxon>rosids</taxon>
        <taxon>fabids</taxon>
        <taxon>Fabales</taxon>
        <taxon>Fabaceae</taxon>
        <taxon>Papilionoideae</taxon>
        <taxon>50 kb inversion clade</taxon>
        <taxon>NPAAA clade</taxon>
        <taxon>Hologalegina</taxon>
        <taxon>IRL clade</taxon>
        <taxon>Trifolieae</taxon>
        <taxon>Medicago</taxon>
    </lineage>
</organism>
<protein>
    <submittedName>
        <fullName evidence="1 2">Uncharacterized protein</fullName>
    </submittedName>
</protein>
<evidence type="ECO:0000313" key="1">
    <source>
        <dbReference type="EMBL" id="AES88047.1"/>
    </source>
</evidence>
<reference evidence="2" key="3">
    <citation type="submission" date="2015-04" db="UniProtKB">
        <authorList>
            <consortium name="EnsemblPlants"/>
        </authorList>
    </citation>
    <scope>IDENTIFICATION</scope>
    <source>
        <strain evidence="2">cv. Jemalong A17</strain>
    </source>
</reference>
<dbReference type="HOGENOM" id="CLU_2416611_0_0_1"/>
<name>G7JVU2_MEDTR</name>
<evidence type="ECO:0000313" key="2">
    <source>
        <dbReference type="EnsemblPlants" id="AES88047"/>
    </source>
</evidence>
<dbReference type="AlphaFoldDB" id="G7JVU2"/>
<proteinExistence type="predicted"/>